<dbReference type="Proteomes" id="UP001597183">
    <property type="component" value="Unassembled WGS sequence"/>
</dbReference>
<keyword evidence="2" id="KW-1185">Reference proteome</keyword>
<protein>
    <submittedName>
        <fullName evidence="1">Uncharacterized protein</fullName>
    </submittedName>
</protein>
<gene>
    <name evidence="1" type="ORF">ACFQ5G_10795</name>
</gene>
<sequence length="103" mass="11009">MALCFIPGCACPHWFIAHLGKQVTVVWRPASHQDIIVTGRLHSVGRNVFAVGGATFTAGAGALLVNVEPEPSSCADCLDDRIESLQAHLDRRPQSDDDGPFLG</sequence>
<reference evidence="2" key="1">
    <citation type="journal article" date="2019" name="Int. J. Syst. Evol. Microbiol.">
        <title>The Global Catalogue of Microorganisms (GCM) 10K type strain sequencing project: providing services to taxonomists for standard genome sequencing and annotation.</title>
        <authorList>
            <consortium name="The Broad Institute Genomics Platform"/>
            <consortium name="The Broad Institute Genome Sequencing Center for Infectious Disease"/>
            <person name="Wu L."/>
            <person name="Ma J."/>
        </authorList>
    </citation>
    <scope>NUCLEOTIDE SEQUENCE [LARGE SCALE GENOMIC DNA]</scope>
    <source>
        <strain evidence="2">CCM 7526</strain>
    </source>
</reference>
<dbReference type="RefSeq" id="WP_317796981.1">
    <property type="nucleotide sequence ID" value="NZ_AP028461.1"/>
</dbReference>
<accession>A0ABW4A534</accession>
<name>A0ABW4A534_9ACTN</name>
<evidence type="ECO:0000313" key="2">
    <source>
        <dbReference type="Proteomes" id="UP001597183"/>
    </source>
</evidence>
<comment type="caution">
    <text evidence="1">The sequence shown here is derived from an EMBL/GenBank/DDBJ whole genome shotgun (WGS) entry which is preliminary data.</text>
</comment>
<organism evidence="1 2">
    <name type="scientific">Actinoplanes sichuanensis</name>
    <dbReference type="NCBI Taxonomy" id="512349"/>
    <lineage>
        <taxon>Bacteria</taxon>
        <taxon>Bacillati</taxon>
        <taxon>Actinomycetota</taxon>
        <taxon>Actinomycetes</taxon>
        <taxon>Micromonosporales</taxon>
        <taxon>Micromonosporaceae</taxon>
        <taxon>Actinoplanes</taxon>
    </lineage>
</organism>
<dbReference type="EMBL" id="JBHTMK010000014">
    <property type="protein sequence ID" value="MFD1365830.1"/>
    <property type="molecule type" value="Genomic_DNA"/>
</dbReference>
<proteinExistence type="predicted"/>
<evidence type="ECO:0000313" key="1">
    <source>
        <dbReference type="EMBL" id="MFD1365830.1"/>
    </source>
</evidence>